<dbReference type="PANTHER" id="PTHR40274">
    <property type="entry name" value="VIRGINIAMYCIN B LYASE"/>
    <property type="match status" value="1"/>
</dbReference>
<evidence type="ECO:0000313" key="2">
    <source>
        <dbReference type="Proteomes" id="UP000323946"/>
    </source>
</evidence>
<gene>
    <name evidence="1" type="ORF">F1721_10155</name>
</gene>
<dbReference type="OrthoDB" id="9812926at2"/>
<dbReference type="SMR" id="A0A5M7BY32"/>
<dbReference type="Gene3D" id="2.130.10.10">
    <property type="entry name" value="YVTN repeat-like/Quinoprotein amine dehydrogenase"/>
    <property type="match status" value="1"/>
</dbReference>
<dbReference type="Proteomes" id="UP000323946">
    <property type="component" value="Unassembled WGS sequence"/>
</dbReference>
<protein>
    <recommendedName>
        <fullName evidence="3">Virginiamycin B lyase</fullName>
    </recommendedName>
</protein>
<evidence type="ECO:0008006" key="3">
    <source>
        <dbReference type="Google" id="ProtNLM"/>
    </source>
</evidence>
<dbReference type="InterPro" id="IPR015943">
    <property type="entry name" value="WD40/YVTN_repeat-like_dom_sf"/>
</dbReference>
<keyword evidence="2" id="KW-1185">Reference proteome</keyword>
<dbReference type="PANTHER" id="PTHR40274:SF4">
    <property type="entry name" value="BLL1406 PROTEIN"/>
    <property type="match status" value="1"/>
</dbReference>
<sequence length="121" mass="12804">MQNTAHPGIREFAVAEANEGPYSIAAGPDDALWLTFAHSGEVARLALDGQLSRYSAGPESCRPTVITRGPDELWFARTDGHIAEYDLPTPGSEPHGIAIGPDGAAWAALEIGSAARITHDR</sequence>
<dbReference type="EMBL" id="VWPH01000004">
    <property type="protein sequence ID" value="KAA5835146.1"/>
    <property type="molecule type" value="Genomic_DNA"/>
</dbReference>
<accession>A0A5M7BY32</accession>
<reference evidence="1 2" key="1">
    <citation type="submission" date="2019-09" db="EMBL/GenBank/DDBJ databases">
        <title>Draft genome sequence of the thermophilic Saccharopolyspora hirsuta VKM Ac-666T.</title>
        <authorList>
            <person name="Lobastova T.G."/>
            <person name="Fokina V."/>
            <person name="Bragin E.Y."/>
            <person name="Shtratnikova V.Y."/>
            <person name="Starodumova I.P."/>
            <person name="Tarlachkov S.V."/>
            <person name="Donova M.V."/>
        </authorList>
    </citation>
    <scope>NUCLEOTIDE SEQUENCE [LARGE SCALE GENOMIC DNA]</scope>
    <source>
        <strain evidence="1 2">VKM Ac-666</strain>
    </source>
</reference>
<name>A0A5M7BY32_SACHI</name>
<proteinExistence type="predicted"/>
<evidence type="ECO:0000313" key="1">
    <source>
        <dbReference type="EMBL" id="KAA5835146.1"/>
    </source>
</evidence>
<dbReference type="RefSeq" id="WP_150066342.1">
    <property type="nucleotide sequence ID" value="NZ_VWPH01000004.1"/>
</dbReference>
<organism evidence="1 2">
    <name type="scientific">Saccharopolyspora hirsuta</name>
    <dbReference type="NCBI Taxonomy" id="1837"/>
    <lineage>
        <taxon>Bacteria</taxon>
        <taxon>Bacillati</taxon>
        <taxon>Actinomycetota</taxon>
        <taxon>Actinomycetes</taxon>
        <taxon>Pseudonocardiales</taxon>
        <taxon>Pseudonocardiaceae</taxon>
        <taxon>Saccharopolyspora</taxon>
    </lineage>
</organism>
<dbReference type="SUPFAM" id="SSF63829">
    <property type="entry name" value="Calcium-dependent phosphotriesterase"/>
    <property type="match status" value="1"/>
</dbReference>
<dbReference type="InterPro" id="IPR051344">
    <property type="entry name" value="Vgb"/>
</dbReference>
<dbReference type="Pfam" id="PF24684">
    <property type="entry name" value="Vgb_lyase"/>
    <property type="match status" value="1"/>
</dbReference>
<dbReference type="AlphaFoldDB" id="A0A5M7BY32"/>
<comment type="caution">
    <text evidence="1">The sequence shown here is derived from an EMBL/GenBank/DDBJ whole genome shotgun (WGS) entry which is preliminary data.</text>
</comment>